<organism evidence="2 3">
    <name type="scientific">Tilletia horrida</name>
    <dbReference type="NCBI Taxonomy" id="155126"/>
    <lineage>
        <taxon>Eukaryota</taxon>
        <taxon>Fungi</taxon>
        <taxon>Dikarya</taxon>
        <taxon>Basidiomycota</taxon>
        <taxon>Ustilaginomycotina</taxon>
        <taxon>Exobasidiomycetes</taxon>
        <taxon>Tilletiales</taxon>
        <taxon>Tilletiaceae</taxon>
        <taxon>Tilletia</taxon>
    </lineage>
</organism>
<name>A0AAN6GCK1_9BASI</name>
<accession>A0AAN6GCK1</accession>
<feature type="region of interest" description="Disordered" evidence="1">
    <location>
        <begin position="52"/>
        <end position="104"/>
    </location>
</feature>
<feature type="compositionally biased region" description="Basic and acidic residues" evidence="1">
    <location>
        <begin position="87"/>
        <end position="97"/>
    </location>
</feature>
<evidence type="ECO:0000313" key="3">
    <source>
        <dbReference type="Proteomes" id="UP001176521"/>
    </source>
</evidence>
<keyword evidence="3" id="KW-1185">Reference proteome</keyword>
<dbReference type="EMBL" id="JAPDMQ010000239">
    <property type="protein sequence ID" value="KAK0529570.1"/>
    <property type="molecule type" value="Genomic_DNA"/>
</dbReference>
<evidence type="ECO:0000313" key="2">
    <source>
        <dbReference type="EMBL" id="KAK0529570.1"/>
    </source>
</evidence>
<gene>
    <name evidence="2" type="ORF">OC842_004197</name>
</gene>
<dbReference type="Proteomes" id="UP001176521">
    <property type="component" value="Unassembled WGS sequence"/>
</dbReference>
<proteinExistence type="predicted"/>
<comment type="caution">
    <text evidence="2">The sequence shown here is derived from an EMBL/GenBank/DDBJ whole genome shotgun (WGS) entry which is preliminary data.</text>
</comment>
<evidence type="ECO:0000256" key="1">
    <source>
        <dbReference type="SAM" id="MobiDB-lite"/>
    </source>
</evidence>
<reference evidence="2" key="1">
    <citation type="journal article" date="2023" name="PhytoFront">
        <title>Draft Genome Resources of Seven Strains of Tilletia horrida, Causal Agent of Kernel Smut of Rice.</title>
        <authorList>
            <person name="Khanal S."/>
            <person name="Antony Babu S."/>
            <person name="Zhou X.G."/>
        </authorList>
    </citation>
    <scope>NUCLEOTIDE SEQUENCE</scope>
    <source>
        <strain evidence="2">TX3</strain>
    </source>
</reference>
<feature type="compositionally biased region" description="Acidic residues" evidence="1">
    <location>
        <begin position="61"/>
        <end position="73"/>
    </location>
</feature>
<sequence length="288" mass="31868">MLCSQAACERTIGLVKAELKSHKDVFETVRRRTILVDQLHRLDFLLDPELKEATPDRADGDDSDVEDEDDGDVGEVGTGVASGSGDSFREPGHRHDPSPSYSMKLGKSVRLDKTLLTERVQRNLRAAIQEHRSASNDPAAFTFHASFAVNFGHLKFRVKSRASFTTKTPRAACRVAIKDEAELLGVAFFDVYAFAFPSSDQTLLAVGRRLLVDAGPHSVTNQWVCGDWSASFDTTDAMNLLELMGQVDTGVRHYLFPRKTAMGGFVAWWADFCRQKAAAGRRVQRSTS</sequence>
<protein>
    <submittedName>
        <fullName evidence="2">Uncharacterized protein</fullName>
    </submittedName>
</protein>
<dbReference type="AlphaFoldDB" id="A0AAN6GCK1"/>